<dbReference type="PANTHER" id="PTHR12521:SF0">
    <property type="entry name" value="ADP-RIBOSE GLYCOHYDROLASE OARD1"/>
    <property type="match status" value="1"/>
</dbReference>
<dbReference type="GeneID" id="27338111"/>
<dbReference type="InterPro" id="IPR036869">
    <property type="entry name" value="J_dom_sf"/>
</dbReference>
<feature type="region of interest" description="Disordered" evidence="1">
    <location>
        <begin position="87"/>
        <end position="132"/>
    </location>
</feature>
<sequence>MTDNGVAKACAVLGLAPNATFDDLDQRYLQLTSYWSSQKVNKSKEIAKRQQEEIDEAYRLLLPHFIKTLEDDPSLAKDEYTMKQVINGQDRIQYPSTNDDDLWVPPSRAKSPETDMDTDMENSSDSGDSGLGCSPRFNIQEVGCDILDAPDRAVIVHAVNCQGIWGYGVAAHLKRALPQAYNVYRSHCSQVEKPYDILGTCLLIPPQEEDYSPNVQKNQDDSKPARPVKSKGAISGKRLWVACLFTSVGYGKAFMAANNPGKDPPERILKNTGYALEDLRAQLEAQGLPDSDEQISEECPDDEKPGEIWSVKFNSGAFGVVWEETLQILESEFEGYVKPWFVVEKGSEGKARYKEDATDVEDVDADSSGVRGRPKIRLTLKRGCGNIQPSDDEEMSEAD</sequence>
<dbReference type="InterPro" id="IPR050892">
    <property type="entry name" value="ADP-ribose_metab_enzymes"/>
</dbReference>
<evidence type="ECO:0000256" key="1">
    <source>
        <dbReference type="SAM" id="MobiDB-lite"/>
    </source>
</evidence>
<dbReference type="InterPro" id="IPR043472">
    <property type="entry name" value="Macro_dom-like"/>
</dbReference>
<dbReference type="Proteomes" id="UP000053328">
    <property type="component" value="Unassembled WGS sequence"/>
</dbReference>
<dbReference type="GO" id="GO:0140291">
    <property type="term" value="P:peptidyl-glutamate ADP-deribosylation"/>
    <property type="evidence" value="ECO:0007669"/>
    <property type="project" value="TreeGrafter"/>
</dbReference>
<keyword evidence="3" id="KW-1185">Reference proteome</keyword>
<dbReference type="AlphaFoldDB" id="A0A0D1Y9S2"/>
<evidence type="ECO:0000313" key="2">
    <source>
        <dbReference type="EMBL" id="KIW11726.1"/>
    </source>
</evidence>
<dbReference type="SUPFAM" id="SSF46565">
    <property type="entry name" value="Chaperone J-domain"/>
    <property type="match status" value="1"/>
</dbReference>
<feature type="region of interest" description="Disordered" evidence="1">
    <location>
        <begin position="351"/>
        <end position="370"/>
    </location>
</feature>
<organism evidence="2 3">
    <name type="scientific">Exophiala spinifera</name>
    <dbReference type="NCBI Taxonomy" id="91928"/>
    <lineage>
        <taxon>Eukaryota</taxon>
        <taxon>Fungi</taxon>
        <taxon>Dikarya</taxon>
        <taxon>Ascomycota</taxon>
        <taxon>Pezizomycotina</taxon>
        <taxon>Eurotiomycetes</taxon>
        <taxon>Chaetothyriomycetidae</taxon>
        <taxon>Chaetothyriales</taxon>
        <taxon>Herpotrichiellaceae</taxon>
        <taxon>Exophiala</taxon>
    </lineage>
</organism>
<feature type="region of interest" description="Disordered" evidence="1">
    <location>
        <begin position="210"/>
        <end position="230"/>
    </location>
</feature>
<dbReference type="STRING" id="91928.A0A0D1Y9S2"/>
<dbReference type="Gene3D" id="3.40.220.10">
    <property type="entry name" value="Leucine Aminopeptidase, subunit E, domain 1"/>
    <property type="match status" value="1"/>
</dbReference>
<reference evidence="2 3" key="1">
    <citation type="submission" date="2015-01" db="EMBL/GenBank/DDBJ databases">
        <title>The Genome Sequence of Exophiala spinifera CBS89968.</title>
        <authorList>
            <consortium name="The Broad Institute Genomics Platform"/>
            <person name="Cuomo C."/>
            <person name="de Hoog S."/>
            <person name="Gorbushina A."/>
            <person name="Stielow B."/>
            <person name="Teixiera M."/>
            <person name="Abouelleil A."/>
            <person name="Chapman S.B."/>
            <person name="Priest M."/>
            <person name="Young S.K."/>
            <person name="Wortman J."/>
            <person name="Nusbaum C."/>
            <person name="Birren B."/>
        </authorList>
    </citation>
    <scope>NUCLEOTIDE SEQUENCE [LARGE SCALE GENOMIC DNA]</scope>
    <source>
        <strain evidence="2 3">CBS 89968</strain>
    </source>
</reference>
<dbReference type="RefSeq" id="XP_016231942.1">
    <property type="nucleotide sequence ID" value="XM_016385340.1"/>
</dbReference>
<dbReference type="OrthoDB" id="2155246at2759"/>
<protein>
    <submittedName>
        <fullName evidence="2">Uncharacterized protein</fullName>
    </submittedName>
</protein>
<dbReference type="HOGENOM" id="CLU_725692_0_0_1"/>
<name>A0A0D1Y9S2_9EURO</name>
<dbReference type="PANTHER" id="PTHR12521">
    <property type="entry name" value="PROTEIN C6ORF130"/>
    <property type="match status" value="1"/>
</dbReference>
<accession>A0A0D1Y9S2</accession>
<dbReference type="EMBL" id="KN847499">
    <property type="protein sequence ID" value="KIW11726.1"/>
    <property type="molecule type" value="Genomic_DNA"/>
</dbReference>
<gene>
    <name evidence="2" type="ORF">PV08_11028</name>
</gene>
<proteinExistence type="predicted"/>
<evidence type="ECO:0000313" key="3">
    <source>
        <dbReference type="Proteomes" id="UP000053328"/>
    </source>
</evidence>
<dbReference type="SUPFAM" id="SSF52949">
    <property type="entry name" value="Macro domain-like"/>
    <property type="match status" value="1"/>
</dbReference>
<dbReference type="VEuPathDB" id="FungiDB:PV08_11028"/>